<name>A0A931HV27_9BACI</name>
<keyword evidence="1" id="KW-0472">Membrane</keyword>
<keyword evidence="1" id="KW-1133">Transmembrane helix</keyword>
<organism evidence="2 3">
    <name type="scientific">Halobacillus yeomjeoni</name>
    <dbReference type="NCBI Taxonomy" id="311194"/>
    <lineage>
        <taxon>Bacteria</taxon>
        <taxon>Bacillati</taxon>
        <taxon>Bacillota</taxon>
        <taxon>Bacilli</taxon>
        <taxon>Bacillales</taxon>
        <taxon>Bacillaceae</taxon>
        <taxon>Halobacillus</taxon>
    </lineage>
</organism>
<evidence type="ECO:0000313" key="3">
    <source>
        <dbReference type="Proteomes" id="UP000614490"/>
    </source>
</evidence>
<dbReference type="Proteomes" id="UP000614490">
    <property type="component" value="Unassembled WGS sequence"/>
</dbReference>
<accession>A0A931HV27</accession>
<feature type="transmembrane region" description="Helical" evidence="1">
    <location>
        <begin position="12"/>
        <end position="36"/>
    </location>
</feature>
<comment type="caution">
    <text evidence="2">The sequence shown here is derived from an EMBL/GenBank/DDBJ whole genome shotgun (WGS) entry which is preliminary data.</text>
</comment>
<keyword evidence="1" id="KW-0812">Transmembrane</keyword>
<dbReference type="AlphaFoldDB" id="A0A931HV27"/>
<sequence length="532" mass="59136">MNRFLSKNQEGYVLLTVLIMFVIVSILGLSLMSYTVGSVQFSNKNKEFIQTKSEAEMKAQEVKSFIIDGVDEVNKNIDSLDMNALINRIEKVLSDAEGFVGGAGTLEIKTIKDGSDGVLLKQVDIKIGADDLNRDLIKTIIITTMADYMFYNAYTPGHFILNGSTYFTGNIQVGKDISVDNQAHLTEENKWVETAFPGIDGKLNVVGDYYLKDRNSTGVKFDPTLENLEKYFSIPPDISKRSSGAAPLDIDTIVIEQKNVAEKVGKGFNTYKPEFVPEEDTTFEGDYKFNKSVSIEEDVTVHVKGDMLIKDNLELEGTLIVDGTLYVLKSGTLSGEIQVDADSYVYIGGTATLENLTVNGYMYVLQDLQINGPLHTNGAIYVKSGGSINVYENDDGKVIVYSQGPLTIGNDGDDEEEDEEEDKTYSIKGYFYSNQELILDGVISKWVIHGGVYGKNITMNAVKGKTTTEKADDVSQQKVGEYYIETPQSALTMNQSRLKILYDEDLILNPPKGLPEFDEITVREMDSHFYDR</sequence>
<dbReference type="EMBL" id="JADZSC010000001">
    <property type="protein sequence ID" value="MBH0230033.1"/>
    <property type="molecule type" value="Genomic_DNA"/>
</dbReference>
<gene>
    <name evidence="2" type="ORF">H0267_07365</name>
</gene>
<evidence type="ECO:0000313" key="2">
    <source>
        <dbReference type="EMBL" id="MBH0230033.1"/>
    </source>
</evidence>
<proteinExistence type="predicted"/>
<dbReference type="RefSeq" id="WP_197316603.1">
    <property type="nucleotide sequence ID" value="NZ_JADZSC010000001.1"/>
</dbReference>
<protein>
    <submittedName>
        <fullName evidence="2">Uncharacterized protein</fullName>
    </submittedName>
</protein>
<evidence type="ECO:0000256" key="1">
    <source>
        <dbReference type="SAM" id="Phobius"/>
    </source>
</evidence>
<reference evidence="2 3" key="1">
    <citation type="journal article" date="2005" name="Int. J. Syst. Evol. Microbiol.">
        <title>Halobacillus yeomjeoni sp. nov., isolated from a marine solar saltern in Korea.</title>
        <authorList>
            <person name="Yoon J.H."/>
            <person name="Kang S.J."/>
            <person name="Lee C.H."/>
            <person name="Oh H.W."/>
            <person name="Oh T.K."/>
        </authorList>
    </citation>
    <scope>NUCLEOTIDE SEQUENCE [LARGE SCALE GENOMIC DNA]</scope>
    <source>
        <strain evidence="2 3">KCTC 3957</strain>
    </source>
</reference>
<keyword evidence="3" id="KW-1185">Reference proteome</keyword>